<comment type="caution">
    <text evidence="2">The sequence shown here is derived from an EMBL/GenBank/DDBJ whole genome shotgun (WGS) entry which is preliminary data.</text>
</comment>
<keyword evidence="3" id="KW-1185">Reference proteome</keyword>
<protein>
    <recommendedName>
        <fullName evidence="4">Lipoprotein</fullName>
    </recommendedName>
</protein>
<evidence type="ECO:0000256" key="1">
    <source>
        <dbReference type="SAM" id="SignalP"/>
    </source>
</evidence>
<evidence type="ECO:0000313" key="3">
    <source>
        <dbReference type="Proteomes" id="UP001551584"/>
    </source>
</evidence>
<feature type="signal peptide" evidence="1">
    <location>
        <begin position="1"/>
        <end position="28"/>
    </location>
</feature>
<sequence length="236" mass="24848">MRKAGAGRALPVLLICLGGWLPACDAPAAGEAAGSASPSATAKDAERCRQLIGTAGVDWAEKGHGSQVVESGRDVQDVGEAVRRFGDTARAWTPDADEDFSFRFLPDVCRLVPSDARNGDGLVTLKAGPGTFPLEKLPAGRLEGGGRVTDAGDDVKLVAWELDDRVEHSAYVRCRAEGAMSGQETRVPLEVTMTDHLDQDAAATPRFDLLLDAARVIADEAGCVNDPELPEEAPEG</sequence>
<reference evidence="2 3" key="1">
    <citation type="submission" date="2024-06" db="EMBL/GenBank/DDBJ databases">
        <title>The Natural Products Discovery Center: Release of the First 8490 Sequenced Strains for Exploring Actinobacteria Biosynthetic Diversity.</title>
        <authorList>
            <person name="Kalkreuter E."/>
            <person name="Kautsar S.A."/>
            <person name="Yang D."/>
            <person name="Bader C.D."/>
            <person name="Teijaro C.N."/>
            <person name="Fluegel L."/>
            <person name="Davis C.M."/>
            <person name="Simpson J.R."/>
            <person name="Lauterbach L."/>
            <person name="Steele A.D."/>
            <person name="Gui C."/>
            <person name="Meng S."/>
            <person name="Li G."/>
            <person name="Viehrig K."/>
            <person name="Ye F."/>
            <person name="Su P."/>
            <person name="Kiefer A.F."/>
            <person name="Nichols A."/>
            <person name="Cepeda A.J."/>
            <person name="Yan W."/>
            <person name="Fan B."/>
            <person name="Jiang Y."/>
            <person name="Adhikari A."/>
            <person name="Zheng C.-J."/>
            <person name="Schuster L."/>
            <person name="Cowan T.M."/>
            <person name="Smanski M.J."/>
            <person name="Chevrette M.G."/>
            <person name="De Carvalho L.P.S."/>
            <person name="Shen B."/>
        </authorList>
    </citation>
    <scope>NUCLEOTIDE SEQUENCE [LARGE SCALE GENOMIC DNA]</scope>
    <source>
        <strain evidence="2 3">NPDC048117</strain>
    </source>
</reference>
<evidence type="ECO:0008006" key="4">
    <source>
        <dbReference type="Google" id="ProtNLM"/>
    </source>
</evidence>
<dbReference type="RefSeq" id="WP_359278343.1">
    <property type="nucleotide sequence ID" value="NZ_JBEZNA010000132.1"/>
</dbReference>
<gene>
    <name evidence="2" type="ORF">AB0D95_30705</name>
</gene>
<evidence type="ECO:0000313" key="2">
    <source>
        <dbReference type="EMBL" id="MEU9581585.1"/>
    </source>
</evidence>
<proteinExistence type="predicted"/>
<keyword evidence="1" id="KW-0732">Signal</keyword>
<dbReference type="EMBL" id="JBEZNA010000132">
    <property type="protein sequence ID" value="MEU9581585.1"/>
    <property type="molecule type" value="Genomic_DNA"/>
</dbReference>
<name>A0ABV3EZD6_9ACTN</name>
<dbReference type="Proteomes" id="UP001551584">
    <property type="component" value="Unassembled WGS sequence"/>
</dbReference>
<feature type="chain" id="PRO_5046671733" description="Lipoprotein" evidence="1">
    <location>
        <begin position="29"/>
        <end position="236"/>
    </location>
</feature>
<organism evidence="2 3">
    <name type="scientific">Streptomyces chilikensis</name>
    <dbReference type="NCBI Taxonomy" id="1194079"/>
    <lineage>
        <taxon>Bacteria</taxon>
        <taxon>Bacillati</taxon>
        <taxon>Actinomycetota</taxon>
        <taxon>Actinomycetes</taxon>
        <taxon>Kitasatosporales</taxon>
        <taxon>Streptomycetaceae</taxon>
        <taxon>Streptomyces</taxon>
    </lineage>
</organism>
<accession>A0ABV3EZD6</accession>